<dbReference type="HOGENOM" id="CLU_490529_0_0_7"/>
<name>W4LNF9_9BACT</name>
<feature type="non-terminal residue" evidence="3">
    <location>
        <position position="1"/>
    </location>
</feature>
<keyword evidence="4" id="KW-1185">Reference proteome</keyword>
<feature type="domain" description="D-apionate lactonase TIM barrel" evidence="2">
    <location>
        <begin position="224"/>
        <end position="520"/>
    </location>
</feature>
<dbReference type="EMBL" id="AZHX01001813">
    <property type="protein sequence ID" value="ETW99628.1"/>
    <property type="molecule type" value="Genomic_DNA"/>
</dbReference>
<evidence type="ECO:0000259" key="1">
    <source>
        <dbReference type="Pfam" id="PF25837"/>
    </source>
</evidence>
<feature type="domain" description="D-apionate lactonase N-terminal" evidence="1">
    <location>
        <begin position="1"/>
        <end position="192"/>
    </location>
</feature>
<evidence type="ECO:0000259" key="2">
    <source>
        <dbReference type="Pfam" id="PF25838"/>
    </source>
</evidence>
<sequence>VRGIQYLLRDENWATPGLVLEPPEIETGHDEVRIRLSGAIRLDDIDFAVTGEIRAQASGWLKYRMTGRSSSRFAANRIGFTLLHPTPGCVGIPLQVEHVDGTQETTRFPVAISPSQPVFDIRTLTYTPSSSVEVMCRLLSQMPDGSGQPFEMEDQRNWSDASYKTYAGSLLAPLPMAVNEGDVFEQVVTIRCIRRAATAPAVVSKAHACTLAIGSPTPIKVPPLGLAVPLDGAAGALAAVHRLVAVRPHHLTAYIQADATSLTDETAILKQLSQRLAAPVHLEIELPGRDAPDIELDRVAAVCQAHHLSPAAVLACPAAYLKSYQPQEVWPDVPPLADIYDAARRAFPNARIGGGMLSYFTELNRKWPPAEHMDFISHTISPIVHAADDVTVMENLTTLASMAATITERLADIEYRIGPTALSMRHNPYGTETIANTDNQRIAMADADPRERGLFAAAWALGLVASMQSREIGSLTLFAASGPSSVLHVTGERYQPWFDDTPDAVVRPVFHVIRGLTAQASHPIRNVALDGPCANRVAAFCIGPSGLTIWLANRAR</sequence>
<comment type="caution">
    <text evidence="3">The sequence shown here is derived from an EMBL/GenBank/DDBJ whole genome shotgun (WGS) entry which is preliminary data.</text>
</comment>
<dbReference type="Pfam" id="PF25837">
    <property type="entry name" value="Apionate_lact_N"/>
    <property type="match status" value="1"/>
</dbReference>
<evidence type="ECO:0000313" key="3">
    <source>
        <dbReference type="EMBL" id="ETW99628.1"/>
    </source>
</evidence>
<accession>W4LNF9</accession>
<protein>
    <submittedName>
        <fullName evidence="3">Uncharacterized protein</fullName>
    </submittedName>
</protein>
<gene>
    <name evidence="3" type="ORF">ETSY2_40515</name>
</gene>
<dbReference type="InterPro" id="IPR058788">
    <property type="entry name" value="ApnL_N"/>
</dbReference>
<evidence type="ECO:0000313" key="4">
    <source>
        <dbReference type="Proteomes" id="UP000019140"/>
    </source>
</evidence>
<dbReference type="AlphaFoldDB" id="W4LNF9"/>
<proteinExistence type="predicted"/>
<organism evidence="3 4">
    <name type="scientific">Candidatus Entotheonella gemina</name>
    <dbReference type="NCBI Taxonomy" id="1429439"/>
    <lineage>
        <taxon>Bacteria</taxon>
        <taxon>Pseudomonadati</taxon>
        <taxon>Nitrospinota/Tectimicrobiota group</taxon>
        <taxon>Candidatus Tectimicrobiota</taxon>
        <taxon>Candidatus Entotheonellia</taxon>
        <taxon>Candidatus Entotheonellales</taxon>
        <taxon>Candidatus Entotheonellaceae</taxon>
        <taxon>Candidatus Entotheonella</taxon>
    </lineage>
</organism>
<dbReference type="Proteomes" id="UP000019140">
    <property type="component" value="Unassembled WGS sequence"/>
</dbReference>
<feature type="non-terminal residue" evidence="3">
    <location>
        <position position="556"/>
    </location>
</feature>
<dbReference type="Pfam" id="PF25838">
    <property type="entry name" value="Apionate_lact_M"/>
    <property type="match status" value="1"/>
</dbReference>
<dbReference type="InterPro" id="IPR058787">
    <property type="entry name" value="ApnL_M"/>
</dbReference>
<reference evidence="3 4" key="1">
    <citation type="journal article" date="2014" name="Nature">
        <title>An environmental bacterial taxon with a large and distinct metabolic repertoire.</title>
        <authorList>
            <person name="Wilson M.C."/>
            <person name="Mori T."/>
            <person name="Ruckert C."/>
            <person name="Uria A.R."/>
            <person name="Helf M.J."/>
            <person name="Takada K."/>
            <person name="Gernert C."/>
            <person name="Steffens U.A."/>
            <person name="Heycke N."/>
            <person name="Schmitt S."/>
            <person name="Rinke C."/>
            <person name="Helfrich E.J."/>
            <person name="Brachmann A.O."/>
            <person name="Gurgui C."/>
            <person name="Wakimoto T."/>
            <person name="Kracht M."/>
            <person name="Crusemann M."/>
            <person name="Hentschel U."/>
            <person name="Abe I."/>
            <person name="Matsunaga S."/>
            <person name="Kalinowski J."/>
            <person name="Takeyama H."/>
            <person name="Piel J."/>
        </authorList>
    </citation>
    <scope>NUCLEOTIDE SEQUENCE [LARGE SCALE GENOMIC DNA]</scope>
    <source>
        <strain evidence="4">TSY2</strain>
    </source>
</reference>